<dbReference type="EMBL" id="JANPWB010000009">
    <property type="protein sequence ID" value="KAJ1159271.1"/>
    <property type="molecule type" value="Genomic_DNA"/>
</dbReference>
<protein>
    <submittedName>
        <fullName evidence="1">Uncharacterized protein</fullName>
    </submittedName>
</protein>
<keyword evidence="2" id="KW-1185">Reference proteome</keyword>
<name>A0AAV7S388_PLEWA</name>
<accession>A0AAV7S388</accession>
<proteinExistence type="predicted"/>
<sequence length="87" mass="8800">MADGGRGFGIDRCGASALWGSGAALLRGERGQAAPLSEGRGGLGRDWLRRRLLGGLTPPETRPLGIEGNTGLVAGREASCGCPDPGI</sequence>
<organism evidence="1 2">
    <name type="scientific">Pleurodeles waltl</name>
    <name type="common">Iberian ribbed newt</name>
    <dbReference type="NCBI Taxonomy" id="8319"/>
    <lineage>
        <taxon>Eukaryota</taxon>
        <taxon>Metazoa</taxon>
        <taxon>Chordata</taxon>
        <taxon>Craniata</taxon>
        <taxon>Vertebrata</taxon>
        <taxon>Euteleostomi</taxon>
        <taxon>Amphibia</taxon>
        <taxon>Batrachia</taxon>
        <taxon>Caudata</taxon>
        <taxon>Salamandroidea</taxon>
        <taxon>Salamandridae</taxon>
        <taxon>Pleurodelinae</taxon>
        <taxon>Pleurodeles</taxon>
    </lineage>
</organism>
<reference evidence="1" key="1">
    <citation type="journal article" date="2022" name="bioRxiv">
        <title>Sequencing and chromosome-scale assembly of the giantPleurodeles waltlgenome.</title>
        <authorList>
            <person name="Brown T."/>
            <person name="Elewa A."/>
            <person name="Iarovenko S."/>
            <person name="Subramanian E."/>
            <person name="Araus A.J."/>
            <person name="Petzold A."/>
            <person name="Susuki M."/>
            <person name="Suzuki K.-i.T."/>
            <person name="Hayashi T."/>
            <person name="Toyoda A."/>
            <person name="Oliveira C."/>
            <person name="Osipova E."/>
            <person name="Leigh N.D."/>
            <person name="Simon A."/>
            <person name="Yun M.H."/>
        </authorList>
    </citation>
    <scope>NUCLEOTIDE SEQUENCE</scope>
    <source>
        <strain evidence="1">20211129_DDA</strain>
        <tissue evidence="1">Liver</tissue>
    </source>
</reference>
<dbReference type="Proteomes" id="UP001066276">
    <property type="component" value="Chromosome 5"/>
</dbReference>
<dbReference type="AlphaFoldDB" id="A0AAV7S388"/>
<evidence type="ECO:0000313" key="2">
    <source>
        <dbReference type="Proteomes" id="UP001066276"/>
    </source>
</evidence>
<comment type="caution">
    <text evidence="1">The sequence shown here is derived from an EMBL/GenBank/DDBJ whole genome shotgun (WGS) entry which is preliminary data.</text>
</comment>
<evidence type="ECO:0000313" key="1">
    <source>
        <dbReference type="EMBL" id="KAJ1159271.1"/>
    </source>
</evidence>
<gene>
    <name evidence="1" type="ORF">NDU88_011938</name>
</gene>